<dbReference type="OrthoDB" id="5165480at2"/>
<keyword evidence="2" id="KW-1185">Reference proteome</keyword>
<accession>A0A5C1Y4S5</accession>
<sequence length="622" mass="66492">MSSLMLRETIAARLPGEFVVTHPEEGHWETGLIPGGLAAGPVLRTNLAPDPYGLDLANFRPDGGTLTHSAGRIAVAVVNTSLIVIRRTAVSTSAADEGFPAVAGDRVTVSVTGTRGGGSVPYVRLRTILTPYRANNTAMSVLTGAALDLATTAARRAWVATMPADTAYVHVQINVIRPTGYAPTAYLEEFAVEIGSTAPADPVDATFFAGDFPDDTAVPGVQYDWVGPANLSPSTMRELIELPPHEGLPVWVVDHPEEVEELAGIELDVVDYRIRLDESRTPYVEAELTCSAPKPGVFQVIDPRDRLRLEVDLTRERLDTGAIQERSFDLVLHARELDAGAATVTLTGRSDEAALFDDILGGTVVDDSAEAHQGSLRDIIDNLLTAFDAELAPGDADADFTITDPVRDADTLKREPGERAWDFLSSLVEAAGLRLFCDEQRVWRLVDPATYALEGSVRIAAAHNATAARDRIDLAEASTGPGFAETIVVRYRWTDSLGVQQTVYEAAGAPHGIGRLIEVTRPYPGPGAAQSALRRAEGKGRTLDPEALTDLTATPGMTVVATIPGTPTQVGIVSSVEFRSDGTMQVGTRGIVDTPDTAWLFAEGDWTDVTGIPWTDIDEQGE</sequence>
<name>A0A5C1Y4S5_9MICO</name>
<gene>
    <name evidence="1" type="ORF">FLP23_01915</name>
</gene>
<evidence type="ECO:0000313" key="2">
    <source>
        <dbReference type="Proteomes" id="UP000322159"/>
    </source>
</evidence>
<dbReference type="KEGG" id="lyk:FLP23_01915"/>
<protein>
    <submittedName>
        <fullName evidence="1">Uncharacterized protein</fullName>
    </submittedName>
</protein>
<dbReference type="EMBL" id="CP043504">
    <property type="protein sequence ID" value="QEO08884.1"/>
    <property type="molecule type" value="Genomic_DNA"/>
</dbReference>
<evidence type="ECO:0000313" key="1">
    <source>
        <dbReference type="EMBL" id="QEO08884.1"/>
    </source>
</evidence>
<dbReference type="Proteomes" id="UP000322159">
    <property type="component" value="Chromosome"/>
</dbReference>
<dbReference type="AlphaFoldDB" id="A0A5C1Y4S5"/>
<dbReference type="RefSeq" id="WP_149324315.1">
    <property type="nucleotide sequence ID" value="NZ_CP043504.1"/>
</dbReference>
<dbReference type="SUPFAM" id="SSF69279">
    <property type="entry name" value="Phage tail proteins"/>
    <property type="match status" value="1"/>
</dbReference>
<reference evidence="1 2" key="1">
    <citation type="submission" date="2019-09" db="EMBL/GenBank/DDBJ databases">
        <title>Genome sequencing of strain KACC 19322.</title>
        <authorList>
            <person name="Heo J."/>
            <person name="Kim S.-J."/>
            <person name="Kim J.-S."/>
            <person name="Hong S.-B."/>
            <person name="Kwon S.-W."/>
        </authorList>
    </citation>
    <scope>NUCLEOTIDE SEQUENCE [LARGE SCALE GENOMIC DNA]</scope>
    <source>
        <strain evidence="1 2">KACC 19322</strain>
    </source>
</reference>
<organism evidence="1 2">
    <name type="scientific">Protaetiibacter larvae</name>
    <dbReference type="NCBI Taxonomy" id="2592654"/>
    <lineage>
        <taxon>Bacteria</taxon>
        <taxon>Bacillati</taxon>
        <taxon>Actinomycetota</taxon>
        <taxon>Actinomycetes</taxon>
        <taxon>Micrococcales</taxon>
        <taxon>Microbacteriaceae</taxon>
        <taxon>Protaetiibacter</taxon>
    </lineage>
</organism>
<proteinExistence type="predicted"/>